<feature type="transmembrane region" description="Helical" evidence="1">
    <location>
        <begin position="165"/>
        <end position="187"/>
    </location>
</feature>
<dbReference type="GO" id="GO:0005506">
    <property type="term" value="F:iron ion binding"/>
    <property type="evidence" value="ECO:0007669"/>
    <property type="project" value="UniProtKB-UniRule"/>
</dbReference>
<evidence type="ECO:0000256" key="1">
    <source>
        <dbReference type="HAMAP-Rule" id="MF_02093"/>
    </source>
</evidence>
<keyword evidence="1" id="KW-0223">Dioxygenase</keyword>
<name>A0A916XX30_9FLAO</name>
<dbReference type="HAMAP" id="MF_02093">
    <property type="entry name" value="Beta_carotene_diox"/>
    <property type="match status" value="1"/>
</dbReference>
<dbReference type="GO" id="GO:0010436">
    <property type="term" value="F:carotenoid dioxygenase activity"/>
    <property type="evidence" value="ECO:0007669"/>
    <property type="project" value="UniProtKB-UniRule"/>
</dbReference>
<dbReference type="AlphaFoldDB" id="A0A916XX30"/>
<dbReference type="GO" id="GO:0005886">
    <property type="term" value="C:plasma membrane"/>
    <property type="evidence" value="ECO:0007669"/>
    <property type="project" value="UniProtKB-SubCell"/>
</dbReference>
<dbReference type="NCBIfam" id="TIGR03753">
    <property type="entry name" value="blh_monoox"/>
    <property type="match status" value="1"/>
</dbReference>
<keyword evidence="1" id="KW-1133">Transmembrane helix</keyword>
<feature type="transmembrane region" description="Helical" evidence="1">
    <location>
        <begin position="78"/>
        <end position="104"/>
    </location>
</feature>
<dbReference type="Pfam" id="PF15461">
    <property type="entry name" value="BCD"/>
    <property type="match status" value="1"/>
</dbReference>
<feature type="transmembrane region" description="Helical" evidence="1">
    <location>
        <begin position="199"/>
        <end position="224"/>
    </location>
</feature>
<keyword evidence="1" id="KW-1003">Cell membrane</keyword>
<sequence>MINFKQNLITMSKITNFSIVASFLGLWINSFFDNRIQIIIGFILIFSFGILHGANDILLINKSKSRNNGVTFYKILSYYAIVVLIGALLFYFIPIIALLLFILVSGYHFGEQHWQIELSDGNKPINLLFHLFYGLLILSMLFIFHINEVQRIVSAISNITIPHEFITSFFYFSLGCFLTLCIVKFISLKKFQKTILQELLFLLVFAIIFKTSTLIWGFTLYFILWHSIPSMKDQIDFLYGSFSFENFKAYLKSAFVYWIISIAGIFTLYFIFRNDYFFDALFFSILAAITFPHVWVIVTMFKNKKSELN</sequence>
<dbReference type="GO" id="GO:0003834">
    <property type="term" value="F:beta-carotene 15,15'-dioxygenase activity"/>
    <property type="evidence" value="ECO:0007669"/>
    <property type="project" value="UniProtKB-EC"/>
</dbReference>
<keyword evidence="3" id="KW-1185">Reference proteome</keyword>
<gene>
    <name evidence="2" type="ORF">GCM10011343_04330</name>
</gene>
<evidence type="ECO:0000313" key="2">
    <source>
        <dbReference type="EMBL" id="GGD16564.1"/>
    </source>
</evidence>
<comment type="caution">
    <text evidence="1">Lacks conserved residue(s) required for the propagation of feature annotation.</text>
</comment>
<proteinExistence type="inferred from homology"/>
<feature type="transmembrane region" description="Helical" evidence="1">
    <location>
        <begin position="124"/>
        <end position="144"/>
    </location>
</feature>
<feature type="transmembrane region" description="Helical" evidence="1">
    <location>
        <begin position="254"/>
        <end position="272"/>
    </location>
</feature>
<reference evidence="2" key="1">
    <citation type="journal article" date="2014" name="Int. J. Syst. Evol. Microbiol.">
        <title>Complete genome sequence of Corynebacterium casei LMG S-19264T (=DSM 44701T), isolated from a smear-ripened cheese.</title>
        <authorList>
            <consortium name="US DOE Joint Genome Institute (JGI-PGF)"/>
            <person name="Walter F."/>
            <person name="Albersmeier A."/>
            <person name="Kalinowski J."/>
            <person name="Ruckert C."/>
        </authorList>
    </citation>
    <scope>NUCLEOTIDE SEQUENCE</scope>
    <source>
        <strain evidence="2">CGMCC 1.12506</strain>
    </source>
</reference>
<comment type="catalytic activity">
    <reaction evidence="1">
        <text>all-trans-beta-carotene + O2 = 2 all-trans-retinal</text>
        <dbReference type="Rhea" id="RHEA:32887"/>
        <dbReference type="ChEBI" id="CHEBI:15379"/>
        <dbReference type="ChEBI" id="CHEBI:17579"/>
        <dbReference type="ChEBI" id="CHEBI:17898"/>
        <dbReference type="EC" id="1.13.11.63"/>
    </reaction>
</comment>
<accession>A0A916XX30</accession>
<comment type="cofactor">
    <cofactor evidence="1">
        <name>Fe(2+)</name>
        <dbReference type="ChEBI" id="CHEBI:29033"/>
    </cofactor>
</comment>
<keyword evidence="1" id="KW-0479">Metal-binding</keyword>
<protein>
    <recommendedName>
        <fullName evidence="1">Probable beta-carotene 15,15'-dioxygenase</fullName>
        <ecNumber evidence="1">1.13.11.63</ecNumber>
    </recommendedName>
</protein>
<keyword evidence="1" id="KW-0560">Oxidoreductase</keyword>
<dbReference type="Proteomes" id="UP000625735">
    <property type="component" value="Unassembled WGS sequence"/>
</dbReference>
<dbReference type="EMBL" id="BMFG01000001">
    <property type="protein sequence ID" value="GGD16564.1"/>
    <property type="molecule type" value="Genomic_DNA"/>
</dbReference>
<dbReference type="GO" id="GO:0016121">
    <property type="term" value="P:carotene catabolic process"/>
    <property type="evidence" value="ECO:0007669"/>
    <property type="project" value="UniProtKB-UniRule"/>
</dbReference>
<keyword evidence="1" id="KW-0472">Membrane</keyword>
<comment type="similarity">
    <text evidence="1">Belongs to the Brp/Blh beta-carotene diooxygenase family.</text>
</comment>
<dbReference type="EC" id="1.13.11.63" evidence="1"/>
<evidence type="ECO:0000313" key="3">
    <source>
        <dbReference type="Proteomes" id="UP000625735"/>
    </source>
</evidence>
<organism evidence="2 3">
    <name type="scientific">Flavobacterium orientale</name>
    <dbReference type="NCBI Taxonomy" id="1756020"/>
    <lineage>
        <taxon>Bacteria</taxon>
        <taxon>Pseudomonadati</taxon>
        <taxon>Bacteroidota</taxon>
        <taxon>Flavobacteriia</taxon>
        <taxon>Flavobacteriales</taxon>
        <taxon>Flavobacteriaceae</taxon>
        <taxon>Flavobacterium</taxon>
    </lineage>
</organism>
<dbReference type="InterPro" id="IPR022270">
    <property type="entry name" value="Blh_diox"/>
</dbReference>
<feature type="transmembrane region" description="Helical" evidence="1">
    <location>
        <begin position="14"/>
        <end position="32"/>
    </location>
</feature>
<feature type="transmembrane region" description="Helical" evidence="1">
    <location>
        <begin position="278"/>
        <end position="301"/>
    </location>
</feature>
<feature type="transmembrane region" description="Helical" evidence="1">
    <location>
        <begin position="38"/>
        <end position="58"/>
    </location>
</feature>
<keyword evidence="1" id="KW-0812">Transmembrane</keyword>
<reference evidence="2" key="2">
    <citation type="submission" date="2020-09" db="EMBL/GenBank/DDBJ databases">
        <authorList>
            <person name="Sun Q."/>
            <person name="Zhou Y."/>
        </authorList>
    </citation>
    <scope>NUCLEOTIDE SEQUENCE</scope>
    <source>
        <strain evidence="2">CGMCC 1.12506</strain>
    </source>
</reference>
<comment type="subcellular location">
    <subcellularLocation>
        <location evidence="1">Cell membrane</location>
        <topology evidence="1">Multi-pass membrane protein</topology>
    </subcellularLocation>
</comment>
<keyword evidence="1" id="KW-0408">Iron</keyword>
<comment type="caution">
    <text evidence="2">The sequence shown here is derived from an EMBL/GenBank/DDBJ whole genome shotgun (WGS) entry which is preliminary data.</text>
</comment>
<comment type="function">
    <text evidence="1">Catalyzes the cleavage of beta-carotene at its central double bond (15,15') to yield two molecules of all-trans-retinal.</text>
</comment>